<evidence type="ECO:0000313" key="2">
    <source>
        <dbReference type="EMBL" id="KAK7200967.1"/>
    </source>
</evidence>
<protein>
    <submittedName>
        <fullName evidence="2">Uncharacterized protein</fullName>
    </submittedName>
</protein>
<feature type="region of interest" description="Disordered" evidence="1">
    <location>
        <begin position="272"/>
        <end position="323"/>
    </location>
</feature>
<name>A0AAW0F771_9TRYP</name>
<organism evidence="2 3">
    <name type="scientific">Novymonas esmeraldas</name>
    <dbReference type="NCBI Taxonomy" id="1808958"/>
    <lineage>
        <taxon>Eukaryota</taxon>
        <taxon>Discoba</taxon>
        <taxon>Euglenozoa</taxon>
        <taxon>Kinetoplastea</taxon>
        <taxon>Metakinetoplastina</taxon>
        <taxon>Trypanosomatida</taxon>
        <taxon>Trypanosomatidae</taxon>
        <taxon>Novymonas</taxon>
    </lineage>
</organism>
<accession>A0AAW0F771</accession>
<evidence type="ECO:0000313" key="3">
    <source>
        <dbReference type="Proteomes" id="UP001430356"/>
    </source>
</evidence>
<feature type="region of interest" description="Disordered" evidence="1">
    <location>
        <begin position="159"/>
        <end position="181"/>
    </location>
</feature>
<proteinExistence type="predicted"/>
<sequence length="452" mass="48144">MALHFSRAATQFVRNLVELGVCGNPDCPNAYRAPVRSHCRCQHSAPSSLQLWSTTPPQRHEGPLPATPPATPLDTHMLVEALDCVDFPLAAVGRQLSSSEAQMSQPLARYIDALFSRVSTRLHVRLETLVRALRLLEEVQLTNIRAYQRHLMSTPHPRSIGIDKHHNDHRRSSNGCSTVGGRLATARSPQAALRSPPLLPCPAPDLPPPHGASTCVGVARGPASAPIEVVRRHLPEVDSGGGGGCAAEEVLPLGVAGHADGAAPLPRLSGGWLHRPSQPSAAPASLLDGSATSADTFGPLTDTDGPQLRKGEAQQPSSLTSWCLPTAPPVEPVPCHERGMTVPLLNPPSPCCACRGTRVFALQYHNVHLLLAACLVLSISINEVALMESVTEDALVHEVAKLSECTDVPLHVAVRVVCETLGGHLCVFDGDVDVLVRRLNVMETCVFASDNL</sequence>
<reference evidence="2 3" key="1">
    <citation type="journal article" date="2021" name="MBio">
        <title>A New Model Trypanosomatid, Novymonas esmeraldas: Genomic Perception of Its 'Candidatus Pandoraea novymonadis' Endosymbiont.</title>
        <authorList>
            <person name="Zakharova A."/>
            <person name="Saura A."/>
            <person name="Butenko A."/>
            <person name="Podesvova L."/>
            <person name="Warmusova S."/>
            <person name="Kostygov A.Y."/>
            <person name="Nenarokova A."/>
            <person name="Lukes J."/>
            <person name="Opperdoes F.R."/>
            <person name="Yurchenko V."/>
        </authorList>
    </citation>
    <scope>NUCLEOTIDE SEQUENCE [LARGE SCALE GENOMIC DNA]</scope>
    <source>
        <strain evidence="2 3">E262AT.01</strain>
    </source>
</reference>
<dbReference type="EMBL" id="JAECZO010000010">
    <property type="protein sequence ID" value="KAK7200967.1"/>
    <property type="molecule type" value="Genomic_DNA"/>
</dbReference>
<evidence type="ECO:0000256" key="1">
    <source>
        <dbReference type="SAM" id="MobiDB-lite"/>
    </source>
</evidence>
<feature type="compositionally biased region" description="Polar residues" evidence="1">
    <location>
        <begin position="314"/>
        <end position="323"/>
    </location>
</feature>
<gene>
    <name evidence="2" type="ORF">NESM_000156000</name>
</gene>
<dbReference type="Proteomes" id="UP001430356">
    <property type="component" value="Unassembled WGS sequence"/>
</dbReference>
<dbReference type="AlphaFoldDB" id="A0AAW0F771"/>
<keyword evidence="3" id="KW-1185">Reference proteome</keyword>
<comment type="caution">
    <text evidence="2">The sequence shown here is derived from an EMBL/GenBank/DDBJ whole genome shotgun (WGS) entry which is preliminary data.</text>
</comment>